<comment type="similarity">
    <text evidence="1">Belongs to the peptidase A1 family.</text>
</comment>
<dbReference type="AlphaFoldDB" id="R8BIT2"/>
<dbReference type="Gene3D" id="2.40.70.10">
    <property type="entry name" value="Acid Proteases"/>
    <property type="match status" value="2"/>
</dbReference>
<evidence type="ECO:0000313" key="6">
    <source>
        <dbReference type="EMBL" id="EON99230.1"/>
    </source>
</evidence>
<dbReference type="RefSeq" id="XP_007916009.1">
    <property type="nucleotide sequence ID" value="XM_007917818.1"/>
</dbReference>
<accession>R8BIT2</accession>
<dbReference type="InterPro" id="IPR021109">
    <property type="entry name" value="Peptidase_aspartic_dom_sf"/>
</dbReference>
<dbReference type="PANTHER" id="PTHR47966:SF65">
    <property type="entry name" value="ASPARTIC-TYPE ENDOPEPTIDASE"/>
    <property type="match status" value="1"/>
</dbReference>
<dbReference type="SUPFAM" id="SSF50630">
    <property type="entry name" value="Acid proteases"/>
    <property type="match status" value="1"/>
</dbReference>
<reference evidence="7" key="1">
    <citation type="journal article" date="2013" name="Genome Announc.">
        <title>Draft genome sequence of the ascomycete Phaeoacremonium aleophilum strain UCR-PA7, a causal agent of the esca disease complex in grapevines.</title>
        <authorList>
            <person name="Blanco-Ulate B."/>
            <person name="Rolshausen P."/>
            <person name="Cantu D."/>
        </authorList>
    </citation>
    <scope>NUCLEOTIDE SEQUENCE [LARGE SCALE GENOMIC DNA]</scope>
    <source>
        <strain evidence="7">UCR-PA7</strain>
    </source>
</reference>
<dbReference type="InterPro" id="IPR033121">
    <property type="entry name" value="PEPTIDASE_A1"/>
</dbReference>
<feature type="signal peptide" evidence="4">
    <location>
        <begin position="1"/>
        <end position="18"/>
    </location>
</feature>
<dbReference type="PROSITE" id="PS51767">
    <property type="entry name" value="PEPTIDASE_A1"/>
    <property type="match status" value="1"/>
</dbReference>
<dbReference type="OrthoDB" id="771136at2759"/>
<protein>
    <submittedName>
        <fullName evidence="6">Putative secreted aspartic proteinase protein</fullName>
    </submittedName>
</protein>
<feature type="domain" description="Peptidase A1" evidence="5">
    <location>
        <begin position="63"/>
        <end position="400"/>
    </location>
</feature>
<dbReference type="KEGG" id="tmn:UCRPA7_5271"/>
<evidence type="ECO:0000259" key="5">
    <source>
        <dbReference type="PROSITE" id="PS51767"/>
    </source>
</evidence>
<dbReference type="Proteomes" id="UP000014074">
    <property type="component" value="Unassembled WGS sequence"/>
</dbReference>
<dbReference type="PRINTS" id="PR00792">
    <property type="entry name" value="PEPSIN"/>
</dbReference>
<evidence type="ECO:0000256" key="2">
    <source>
        <dbReference type="PIRSR" id="PIRSR601461-1"/>
    </source>
</evidence>
<dbReference type="GeneID" id="19325808"/>
<dbReference type="Pfam" id="PF00026">
    <property type="entry name" value="Asp"/>
    <property type="match status" value="1"/>
</dbReference>
<keyword evidence="3" id="KW-1015">Disulfide bond</keyword>
<evidence type="ECO:0000256" key="3">
    <source>
        <dbReference type="PIRSR" id="PIRSR601461-2"/>
    </source>
</evidence>
<dbReference type="GO" id="GO:0006508">
    <property type="term" value="P:proteolysis"/>
    <property type="evidence" value="ECO:0007669"/>
    <property type="project" value="InterPro"/>
</dbReference>
<organism evidence="6 7">
    <name type="scientific">Phaeoacremonium minimum (strain UCR-PA7)</name>
    <name type="common">Esca disease fungus</name>
    <name type="synonym">Togninia minima</name>
    <dbReference type="NCBI Taxonomy" id="1286976"/>
    <lineage>
        <taxon>Eukaryota</taxon>
        <taxon>Fungi</taxon>
        <taxon>Dikarya</taxon>
        <taxon>Ascomycota</taxon>
        <taxon>Pezizomycotina</taxon>
        <taxon>Sordariomycetes</taxon>
        <taxon>Sordariomycetidae</taxon>
        <taxon>Togniniales</taxon>
        <taxon>Togniniaceae</taxon>
        <taxon>Phaeoacremonium</taxon>
    </lineage>
</organism>
<dbReference type="InterPro" id="IPR001461">
    <property type="entry name" value="Aspartic_peptidase_A1"/>
</dbReference>
<feature type="active site" evidence="2">
    <location>
        <position position="81"/>
    </location>
</feature>
<dbReference type="HOGENOM" id="CLU_013253_9_4_1"/>
<evidence type="ECO:0000256" key="4">
    <source>
        <dbReference type="SAM" id="SignalP"/>
    </source>
</evidence>
<dbReference type="eggNOG" id="KOG1339">
    <property type="taxonomic scope" value="Eukaryota"/>
</dbReference>
<dbReference type="MEROPS" id="A01.082"/>
<dbReference type="PANTHER" id="PTHR47966">
    <property type="entry name" value="BETA-SITE APP-CLEAVING ENZYME, ISOFORM A-RELATED"/>
    <property type="match status" value="1"/>
</dbReference>
<feature type="active site" evidence="2">
    <location>
        <position position="286"/>
    </location>
</feature>
<sequence length="427" mass="45356">MASFRIVAGLGALAVVRALDIARFSLNTRGDGFVTVPVVPLIPSGLQRRAIPTDDLTNEKIFYAIDVELGTPPQLTTVLLDTGSAELWVDPDCSGIDPTSTSDIAECTAIPKYIPADSSTAEDLGVSETLNYGDASDPSSQTSVTIEYFTDTLTIGGAGITSQIFGVATASQNIAQGILGVGPDVTYGFSTTDPYSLVLDTMAAEGVINSRALSLDLRGQNDPDGTIIFGGLDKGKFEGTLKKLPIIPADESPDGAWRYYVSLTSLGSSVTAAYSVPAGGLAVFLDSGNTYSRLPQDLAQAIYTDLNGVYDSASGLYQVDCALRSSDGTISFGFGDKVIDVTFSDFIQDYTFSDGSHYCAAGVIATSSAPVLGDSFLRAAYAVLWLFSVWHFEREFHPFRDTVKHGYRVSDTYTNTNGELYSDCLSV</sequence>
<dbReference type="EMBL" id="KB933176">
    <property type="protein sequence ID" value="EON99230.1"/>
    <property type="molecule type" value="Genomic_DNA"/>
</dbReference>
<evidence type="ECO:0000313" key="7">
    <source>
        <dbReference type="Proteomes" id="UP000014074"/>
    </source>
</evidence>
<feature type="disulfide bond" evidence="3">
    <location>
        <begin position="321"/>
        <end position="359"/>
    </location>
</feature>
<proteinExistence type="inferred from homology"/>
<dbReference type="GO" id="GO:0004190">
    <property type="term" value="F:aspartic-type endopeptidase activity"/>
    <property type="evidence" value="ECO:0007669"/>
    <property type="project" value="InterPro"/>
</dbReference>
<keyword evidence="4" id="KW-0732">Signal</keyword>
<feature type="chain" id="PRO_5004462796" evidence="4">
    <location>
        <begin position="19"/>
        <end position="427"/>
    </location>
</feature>
<gene>
    <name evidence="6" type="ORF">UCRPA7_5271</name>
</gene>
<evidence type="ECO:0000256" key="1">
    <source>
        <dbReference type="ARBA" id="ARBA00007447"/>
    </source>
</evidence>
<name>R8BIT2_PHAM7</name>
<keyword evidence="7" id="KW-1185">Reference proteome</keyword>